<dbReference type="STRING" id="478820.A0A196SC17"/>
<dbReference type="Proteomes" id="UP000078348">
    <property type="component" value="Unassembled WGS sequence"/>
</dbReference>
<sequence>MFLFTLLLLGITLASELCTSDVYDSYLEAYPMKCGSDCSEYKGLHFPAFQKSCQQMVSKQLYTPYQMEFTMLSDFSEDDLTGVMDVKQKHSGRGSYYEPIEAKEEAVEPTFTTMDRDFCSEDAELREYSKPNNCSLSWVTMIVNAGERALAMIGGNEKLSAAFVKKCYTEGDVCNGLGMAEIAEGLKKIGLVTEREANSVLEERGNLCSIPQSKRFAFKVLKAEGPNRGGLMNLIGEGNPVLTLLSINLNRLRFVKDMREEDVTLSGTVYEPSLYGLVTGYVKTTEEVDGYWVVEGTPSPCESVNVKVPMRDNETNSDYAGIAGYAFAIEFNGKRDFVVPSEGLTSLDAIPSFAQSIVFAADSFSEVNEVDFSRFTELKELVFGANSFVNVGSLELVGLHKLKSLRFEVGAFANGFNLVLDDLPSLVDLQYSEGCFTGKPSGRRLADVSGYGIRISGCSSLRRVTIPGGSFTHATVVSMVNLSAVEEVRIEEGALPKVEVMSMVEVESVTRISIAPGSLEVCETLVMVDVAIKAENVTDVLDVSKECLKELKKVTVSHVDAMLELVEDLKENCSDYGCSYNCCSDDSCSYDCGSYNCCSNDYCSHYGFSYYCFSYDCDSNDCCSHDCDSYDCHSNHCCSHYGCPYDCCPYDSCPDDCCSHYGCPYDCCPYDSCPDDCCSDDGCSYDSGSYDCCSHDCCSYDCYSYDCCSYDCCPYDSCSNHCYSYDSCSHYSCSHDSCSYYSCSYYCDSYYGCSYHCCSYDCCSYYGCSNDCCPDDSCSYHCCSYDCCSYYGCSNDCCPDDSCS</sequence>
<protein>
    <submittedName>
        <fullName evidence="1">Uncharacterized protein</fullName>
    </submittedName>
</protein>
<dbReference type="AlphaFoldDB" id="A0A196SC17"/>
<comment type="caution">
    <text evidence="1">The sequence shown here is derived from an EMBL/GenBank/DDBJ whole genome shotgun (WGS) entry which is preliminary data.</text>
</comment>
<gene>
    <name evidence="1" type="ORF">AV274_3710</name>
</gene>
<name>A0A196SC17_BLAHN</name>
<feature type="non-terminal residue" evidence="1">
    <location>
        <position position="804"/>
    </location>
</feature>
<evidence type="ECO:0000313" key="1">
    <source>
        <dbReference type="EMBL" id="OAO14595.1"/>
    </source>
</evidence>
<dbReference type="EMBL" id="LXWW01000231">
    <property type="protein sequence ID" value="OAO14595.1"/>
    <property type="molecule type" value="Genomic_DNA"/>
</dbReference>
<dbReference type="Gene3D" id="3.80.10.10">
    <property type="entry name" value="Ribonuclease Inhibitor"/>
    <property type="match status" value="1"/>
</dbReference>
<dbReference type="OrthoDB" id="10253401at2759"/>
<evidence type="ECO:0000313" key="2">
    <source>
        <dbReference type="Proteomes" id="UP000078348"/>
    </source>
</evidence>
<organism evidence="1 2">
    <name type="scientific">Blastocystis sp. subtype 1 (strain ATCC 50177 / NandII)</name>
    <dbReference type="NCBI Taxonomy" id="478820"/>
    <lineage>
        <taxon>Eukaryota</taxon>
        <taxon>Sar</taxon>
        <taxon>Stramenopiles</taxon>
        <taxon>Bigyra</taxon>
        <taxon>Opalozoa</taxon>
        <taxon>Opalinata</taxon>
        <taxon>Blastocystidae</taxon>
        <taxon>Blastocystis</taxon>
    </lineage>
</organism>
<keyword evidence="2" id="KW-1185">Reference proteome</keyword>
<proteinExistence type="predicted"/>
<dbReference type="InterPro" id="IPR032675">
    <property type="entry name" value="LRR_dom_sf"/>
</dbReference>
<reference evidence="1 2" key="1">
    <citation type="submission" date="2016-05" db="EMBL/GenBank/DDBJ databases">
        <title>Nuclear genome of Blastocystis sp. subtype 1 NandII.</title>
        <authorList>
            <person name="Gentekaki E."/>
            <person name="Curtis B."/>
            <person name="Stairs C."/>
            <person name="Eme L."/>
            <person name="Herman E."/>
            <person name="Klimes V."/>
            <person name="Arias M.C."/>
            <person name="Elias M."/>
            <person name="Hilliou F."/>
            <person name="Klute M."/>
            <person name="Malik S.-B."/>
            <person name="Pightling A."/>
            <person name="Rachubinski R."/>
            <person name="Salas D."/>
            <person name="Schlacht A."/>
            <person name="Suga H."/>
            <person name="Archibald J."/>
            <person name="Ball S.G."/>
            <person name="Clark G."/>
            <person name="Dacks J."/>
            <person name="Van Der Giezen M."/>
            <person name="Tsaousis A."/>
            <person name="Roger A."/>
        </authorList>
    </citation>
    <scope>NUCLEOTIDE SEQUENCE [LARGE SCALE GENOMIC DNA]</scope>
    <source>
        <strain evidence="2">ATCC 50177 / NandII</strain>
    </source>
</reference>
<accession>A0A196SC17</accession>
<dbReference type="SUPFAM" id="SSF52058">
    <property type="entry name" value="L domain-like"/>
    <property type="match status" value="1"/>
</dbReference>